<accession>A0A3D9L7H7</accession>
<organism evidence="1 2">
    <name type="scientific">Marinoscillum furvescens DSM 4134</name>
    <dbReference type="NCBI Taxonomy" id="1122208"/>
    <lineage>
        <taxon>Bacteria</taxon>
        <taxon>Pseudomonadati</taxon>
        <taxon>Bacteroidota</taxon>
        <taxon>Cytophagia</taxon>
        <taxon>Cytophagales</taxon>
        <taxon>Reichenbachiellaceae</taxon>
        <taxon>Marinoscillum</taxon>
    </lineage>
</organism>
<comment type="caution">
    <text evidence="1">The sequence shown here is derived from an EMBL/GenBank/DDBJ whole genome shotgun (WGS) entry which is preliminary data.</text>
</comment>
<dbReference type="Proteomes" id="UP000256779">
    <property type="component" value="Unassembled WGS sequence"/>
</dbReference>
<protein>
    <submittedName>
        <fullName evidence="1">Uncharacterized protein</fullName>
    </submittedName>
</protein>
<dbReference type="EMBL" id="QREG01000002">
    <property type="protein sequence ID" value="REE02032.1"/>
    <property type="molecule type" value="Genomic_DNA"/>
</dbReference>
<name>A0A3D9L7H7_MARFU</name>
<reference evidence="1 2" key="1">
    <citation type="submission" date="2018-07" db="EMBL/GenBank/DDBJ databases">
        <title>Genomic Encyclopedia of Type Strains, Phase IV (KMG-IV): sequencing the most valuable type-strain genomes for metagenomic binning, comparative biology and taxonomic classification.</title>
        <authorList>
            <person name="Goeker M."/>
        </authorList>
    </citation>
    <scope>NUCLEOTIDE SEQUENCE [LARGE SCALE GENOMIC DNA]</scope>
    <source>
        <strain evidence="1 2">DSM 4134</strain>
    </source>
</reference>
<keyword evidence="2" id="KW-1185">Reference proteome</keyword>
<sequence>MFFLFKTITEPTTIVGSATGIPAEESDWGLIKETLLSNWECFFYFKAFTEPNDRSFGSAAGIPTEESDWGLIRETLLSNWECFLFYGVYRTNDHRWFFRELDQ</sequence>
<proteinExistence type="predicted"/>
<evidence type="ECO:0000313" key="2">
    <source>
        <dbReference type="Proteomes" id="UP000256779"/>
    </source>
</evidence>
<dbReference type="AlphaFoldDB" id="A0A3D9L7H7"/>
<gene>
    <name evidence="1" type="ORF">C7460_10250</name>
</gene>
<evidence type="ECO:0000313" key="1">
    <source>
        <dbReference type="EMBL" id="REE02032.1"/>
    </source>
</evidence>